<protein>
    <submittedName>
        <fullName evidence="2">Uncharacterized protein</fullName>
    </submittedName>
</protein>
<reference evidence="2 3" key="1">
    <citation type="submission" date="2016-12" db="EMBL/GenBank/DDBJ databases">
        <title>The genomes of Aspergillus section Nigri reveals drivers in fungal speciation.</title>
        <authorList>
            <consortium name="DOE Joint Genome Institute"/>
            <person name="Vesth T.C."/>
            <person name="Nybo J."/>
            <person name="Theobald S."/>
            <person name="Brandl J."/>
            <person name="Frisvad J.C."/>
            <person name="Nielsen K.F."/>
            <person name="Lyhne E.K."/>
            <person name="Kogle M.E."/>
            <person name="Kuo A."/>
            <person name="Riley R."/>
            <person name="Clum A."/>
            <person name="Nolan M."/>
            <person name="Lipzen A."/>
            <person name="Salamov A."/>
            <person name="Henrissat B."/>
            <person name="Wiebenga A."/>
            <person name="De Vries R.P."/>
            <person name="Grigoriev I.V."/>
            <person name="Mortensen U.H."/>
            <person name="Andersen M.R."/>
            <person name="Baker S.E."/>
        </authorList>
    </citation>
    <scope>NUCLEOTIDE SEQUENCE [LARGE SCALE GENOMIC DNA]</scope>
    <source>
        <strain evidence="2 3">IBT 23096</strain>
    </source>
</reference>
<accession>A0A2I2G1T8</accession>
<gene>
    <name evidence="2" type="ORF">P170DRAFT_438542</name>
</gene>
<dbReference type="AlphaFoldDB" id="A0A2I2G1T8"/>
<dbReference type="RefSeq" id="XP_024702139.1">
    <property type="nucleotide sequence ID" value="XM_024849619.1"/>
</dbReference>
<organism evidence="2 3">
    <name type="scientific">Aspergillus steynii IBT 23096</name>
    <dbReference type="NCBI Taxonomy" id="1392250"/>
    <lineage>
        <taxon>Eukaryota</taxon>
        <taxon>Fungi</taxon>
        <taxon>Dikarya</taxon>
        <taxon>Ascomycota</taxon>
        <taxon>Pezizomycotina</taxon>
        <taxon>Eurotiomycetes</taxon>
        <taxon>Eurotiomycetidae</taxon>
        <taxon>Eurotiales</taxon>
        <taxon>Aspergillaceae</taxon>
        <taxon>Aspergillus</taxon>
        <taxon>Aspergillus subgen. Circumdati</taxon>
    </lineage>
</organism>
<comment type="caution">
    <text evidence="2">The sequence shown here is derived from an EMBL/GenBank/DDBJ whole genome shotgun (WGS) entry which is preliminary data.</text>
</comment>
<proteinExistence type="predicted"/>
<dbReference type="EMBL" id="MSFO01000006">
    <property type="protein sequence ID" value="PLB46837.1"/>
    <property type="molecule type" value="Genomic_DNA"/>
</dbReference>
<feature type="region of interest" description="Disordered" evidence="1">
    <location>
        <begin position="43"/>
        <end position="63"/>
    </location>
</feature>
<feature type="compositionally biased region" description="Basic and acidic residues" evidence="1">
    <location>
        <begin position="10"/>
        <end position="25"/>
    </location>
</feature>
<evidence type="ECO:0000313" key="2">
    <source>
        <dbReference type="EMBL" id="PLB46837.1"/>
    </source>
</evidence>
<dbReference type="VEuPathDB" id="FungiDB:P170DRAFT_438542"/>
<keyword evidence="3" id="KW-1185">Reference proteome</keyword>
<evidence type="ECO:0000256" key="1">
    <source>
        <dbReference type="SAM" id="MobiDB-lite"/>
    </source>
</evidence>
<name>A0A2I2G1T8_9EURO</name>
<dbReference type="GeneID" id="36557318"/>
<feature type="region of interest" description="Disordered" evidence="1">
    <location>
        <begin position="1"/>
        <end position="25"/>
    </location>
</feature>
<dbReference type="Proteomes" id="UP000234275">
    <property type="component" value="Unassembled WGS sequence"/>
</dbReference>
<evidence type="ECO:0000313" key="3">
    <source>
        <dbReference type="Proteomes" id="UP000234275"/>
    </source>
</evidence>
<sequence length="63" mass="6869">MRSDPGSGTKQEKGEGEGRRQASDRDVVYFVHVEPRPVATWPSWHPPRCGLAAPRVPGRGSAT</sequence>